<name>A0ABY1ZFC7_9GAMM</name>
<evidence type="ECO:0000313" key="2">
    <source>
        <dbReference type="EMBL" id="TBW42368.1"/>
    </source>
</evidence>
<gene>
    <name evidence="2" type="ORF">EZI54_24170</name>
</gene>
<dbReference type="InterPro" id="IPR001242">
    <property type="entry name" value="Condensation_dom"/>
</dbReference>
<sequence length="106" mass="11645">IVAAVDGGAANVQDIYPLAPLQEGVLYHHLLTEVGDPYLVYSLLAFDDRSRLDDFLSALQAVIARHDILRTGVQWEGLPEPVQVVWREAELPVEEVALDPQAGSIE</sequence>
<feature type="non-terminal residue" evidence="2">
    <location>
        <position position="106"/>
    </location>
</feature>
<dbReference type="Gene3D" id="3.30.559.10">
    <property type="entry name" value="Chloramphenicol acetyltransferase-like domain"/>
    <property type="match status" value="1"/>
</dbReference>
<organism evidence="2 3">
    <name type="scientific">Marinobacter halodurans</name>
    <dbReference type="NCBI Taxonomy" id="2528979"/>
    <lineage>
        <taxon>Bacteria</taxon>
        <taxon>Pseudomonadati</taxon>
        <taxon>Pseudomonadota</taxon>
        <taxon>Gammaproteobacteria</taxon>
        <taxon>Pseudomonadales</taxon>
        <taxon>Marinobacteraceae</taxon>
        <taxon>Marinobacter</taxon>
    </lineage>
</organism>
<comment type="caution">
    <text evidence="2">The sequence shown here is derived from an EMBL/GenBank/DDBJ whole genome shotgun (WGS) entry which is preliminary data.</text>
</comment>
<dbReference type="Proteomes" id="UP000313645">
    <property type="component" value="Unassembled WGS sequence"/>
</dbReference>
<dbReference type="SUPFAM" id="SSF52777">
    <property type="entry name" value="CoA-dependent acyltransferases"/>
    <property type="match status" value="1"/>
</dbReference>
<accession>A0ABY1ZFC7</accession>
<dbReference type="RefSeq" id="WP_207389366.1">
    <property type="nucleotide sequence ID" value="NZ_SJDL01000213.1"/>
</dbReference>
<dbReference type="Pfam" id="PF00668">
    <property type="entry name" value="Condensation"/>
    <property type="match status" value="1"/>
</dbReference>
<protein>
    <recommendedName>
        <fullName evidence="1">Condensation domain-containing protein</fullName>
    </recommendedName>
</protein>
<evidence type="ECO:0000259" key="1">
    <source>
        <dbReference type="Pfam" id="PF00668"/>
    </source>
</evidence>
<dbReference type="InterPro" id="IPR023213">
    <property type="entry name" value="CAT-like_dom_sf"/>
</dbReference>
<dbReference type="EMBL" id="SJDL01000213">
    <property type="protein sequence ID" value="TBW42368.1"/>
    <property type="molecule type" value="Genomic_DNA"/>
</dbReference>
<feature type="non-terminal residue" evidence="2">
    <location>
        <position position="1"/>
    </location>
</feature>
<feature type="domain" description="Condensation" evidence="1">
    <location>
        <begin position="12"/>
        <end position="98"/>
    </location>
</feature>
<reference evidence="2 3" key="1">
    <citation type="submission" date="2019-02" db="EMBL/GenBank/DDBJ databases">
        <title>Marinobacter halodurans sp. nov., a marine bacterium isolated from sea tidal flat.</title>
        <authorList>
            <person name="Yoo Y."/>
            <person name="Lee D.W."/>
            <person name="Kim B.S."/>
            <person name="Kim J.-J."/>
        </authorList>
    </citation>
    <scope>NUCLEOTIDE SEQUENCE [LARGE SCALE GENOMIC DNA]</scope>
    <source>
        <strain evidence="2 3">YJ-S3-2</strain>
    </source>
</reference>
<keyword evidence="3" id="KW-1185">Reference proteome</keyword>
<evidence type="ECO:0000313" key="3">
    <source>
        <dbReference type="Proteomes" id="UP000313645"/>
    </source>
</evidence>
<proteinExistence type="predicted"/>